<evidence type="ECO:0000259" key="2">
    <source>
        <dbReference type="PROSITE" id="PS50858"/>
    </source>
</evidence>
<feature type="region of interest" description="Disordered" evidence="1">
    <location>
        <begin position="333"/>
        <end position="426"/>
    </location>
</feature>
<keyword evidence="4" id="KW-1185">Reference proteome</keyword>
<evidence type="ECO:0000313" key="3">
    <source>
        <dbReference type="EMBL" id="KAG2226608.1"/>
    </source>
</evidence>
<dbReference type="Gene3D" id="1.10.3970.10">
    <property type="entry name" value="BSD domain"/>
    <property type="match status" value="1"/>
</dbReference>
<feature type="compositionally biased region" description="Polar residues" evidence="1">
    <location>
        <begin position="378"/>
        <end position="391"/>
    </location>
</feature>
<feature type="region of interest" description="Disordered" evidence="1">
    <location>
        <begin position="1"/>
        <end position="23"/>
    </location>
</feature>
<feature type="compositionally biased region" description="Polar residues" evidence="1">
    <location>
        <begin position="7"/>
        <end position="21"/>
    </location>
</feature>
<dbReference type="PANTHER" id="PTHR16019:SF5">
    <property type="entry name" value="BSD DOMAIN-CONTAINING PROTEIN 1"/>
    <property type="match status" value="1"/>
</dbReference>
<dbReference type="OrthoDB" id="73788at2759"/>
<reference evidence="3 4" key="1">
    <citation type="submission" date="2020-12" db="EMBL/GenBank/DDBJ databases">
        <title>Metabolic potential, ecology and presence of endohyphal bacteria is reflected in genomic diversity of Mucoromycotina.</title>
        <authorList>
            <person name="Muszewska A."/>
            <person name="Okrasinska A."/>
            <person name="Steczkiewicz K."/>
            <person name="Drgas O."/>
            <person name="Orlowska M."/>
            <person name="Perlinska-Lenart U."/>
            <person name="Aleksandrzak-Piekarczyk T."/>
            <person name="Szatraj K."/>
            <person name="Zielenkiewicz U."/>
            <person name="Pilsyk S."/>
            <person name="Malc E."/>
            <person name="Mieczkowski P."/>
            <person name="Kruszewska J.S."/>
            <person name="Biernat P."/>
            <person name="Pawlowska J."/>
        </authorList>
    </citation>
    <scope>NUCLEOTIDE SEQUENCE [LARGE SCALE GENOMIC DNA]</scope>
    <source>
        <strain evidence="3 4">CBS 142.35</strain>
    </source>
</reference>
<accession>A0A8H7SDQ3</accession>
<dbReference type="InterPro" id="IPR005607">
    <property type="entry name" value="BSD_dom"/>
</dbReference>
<feature type="compositionally biased region" description="Acidic residues" evidence="1">
    <location>
        <begin position="335"/>
        <end position="352"/>
    </location>
</feature>
<dbReference type="PROSITE" id="PS50858">
    <property type="entry name" value="BSD"/>
    <property type="match status" value="1"/>
</dbReference>
<proteinExistence type="predicted"/>
<dbReference type="InterPro" id="IPR035925">
    <property type="entry name" value="BSD_dom_sf"/>
</dbReference>
<dbReference type="SMART" id="SM00751">
    <property type="entry name" value="BSD"/>
    <property type="match status" value="1"/>
</dbReference>
<feature type="compositionally biased region" description="Basic and acidic residues" evidence="1">
    <location>
        <begin position="405"/>
        <end position="419"/>
    </location>
</feature>
<dbReference type="Proteomes" id="UP000646827">
    <property type="component" value="Unassembled WGS sequence"/>
</dbReference>
<dbReference type="GO" id="GO:0005737">
    <property type="term" value="C:cytoplasm"/>
    <property type="evidence" value="ECO:0007669"/>
    <property type="project" value="TreeGrafter"/>
</dbReference>
<evidence type="ECO:0000313" key="4">
    <source>
        <dbReference type="Proteomes" id="UP000646827"/>
    </source>
</evidence>
<protein>
    <recommendedName>
        <fullName evidence="2">BSD domain-containing protein</fullName>
    </recommendedName>
</protein>
<organism evidence="3 4">
    <name type="scientific">Circinella minor</name>
    <dbReference type="NCBI Taxonomy" id="1195481"/>
    <lineage>
        <taxon>Eukaryota</taxon>
        <taxon>Fungi</taxon>
        <taxon>Fungi incertae sedis</taxon>
        <taxon>Mucoromycota</taxon>
        <taxon>Mucoromycotina</taxon>
        <taxon>Mucoromycetes</taxon>
        <taxon>Mucorales</taxon>
        <taxon>Lichtheimiaceae</taxon>
        <taxon>Circinella</taxon>
    </lineage>
</organism>
<dbReference type="EMBL" id="JAEPRB010000015">
    <property type="protein sequence ID" value="KAG2226608.1"/>
    <property type="molecule type" value="Genomic_DNA"/>
</dbReference>
<dbReference type="Pfam" id="PF03909">
    <property type="entry name" value="BSD"/>
    <property type="match status" value="1"/>
</dbReference>
<dbReference type="PANTHER" id="PTHR16019">
    <property type="entry name" value="SYNAPSE-ASSOCIATED PROTEIN"/>
    <property type="match status" value="1"/>
</dbReference>
<name>A0A8H7SDQ3_9FUNG</name>
<sequence length="426" mass="47372">MDDMYQYASSAVNSNQPSNSNDRAEENDIVLQAFNNFGWSQRFNSLLDTVKKQSEAIVDVTRKDLEGFAHVLREDNATSASTNGTTATRDMSSSDASSSTATITAEKPSTTEDNNDDTTTTATTGFAALRESLSKISTIDLNSLREGLGNTLNQSLPAQLSSVRLPENLDINQLKAEMAQGTRFAEQYLSKFGTEVVDVLSKTITILEPHSSDEEQGGRGSSESGRRVYATRKESLLAKMRTNPNTYLQDPAKDLTGDEKKLKVLKTFNAGFSIDSYTEEIARLLDEYPEMREMMNDLAVPVQIDYTSFWQRYFYQVWSIEQDEQKRQMIVKGADDDDDDADFKWDSDDEDMLQQKTSSDVTKDKKTSTDGKGGSDTEFSNISEPVSTEPSLVSPPLKSQTDGDDWVKPDVAKSNKTDSDSDSDWE</sequence>
<feature type="compositionally biased region" description="Basic and acidic residues" evidence="1">
    <location>
        <begin position="361"/>
        <end position="375"/>
    </location>
</feature>
<dbReference type="SUPFAM" id="SSF140383">
    <property type="entry name" value="BSD domain-like"/>
    <property type="match status" value="1"/>
</dbReference>
<feature type="region of interest" description="Disordered" evidence="1">
    <location>
        <begin position="76"/>
        <end position="121"/>
    </location>
</feature>
<dbReference type="AlphaFoldDB" id="A0A8H7SDQ3"/>
<feature type="compositionally biased region" description="Low complexity" evidence="1">
    <location>
        <begin position="77"/>
        <end position="105"/>
    </location>
</feature>
<feature type="domain" description="BSD" evidence="2">
    <location>
        <begin position="268"/>
        <end position="321"/>
    </location>
</feature>
<gene>
    <name evidence="3" type="ORF">INT45_005094</name>
</gene>
<comment type="caution">
    <text evidence="3">The sequence shown here is derived from an EMBL/GenBank/DDBJ whole genome shotgun (WGS) entry which is preliminary data.</text>
</comment>
<evidence type="ECO:0000256" key="1">
    <source>
        <dbReference type="SAM" id="MobiDB-lite"/>
    </source>
</evidence>
<dbReference type="InterPro" id="IPR051494">
    <property type="entry name" value="BSD_domain-containing"/>
</dbReference>